<sequence length="104" mass="11786">MNRFKSHTKYSLRYKRPYHILIVAFLVVATVIHPAGHAGSWHITAEGPALQPARCNTRELANFKRDNRVSQMFANCVVSHGVARAEHRSVPLRMPPLNPDCVKE</sequence>
<name>A0A821PYR3_9NEOP</name>
<comment type="caution">
    <text evidence="1">The sequence shown here is derived from an EMBL/GenBank/DDBJ whole genome shotgun (WGS) entry which is preliminary data.</text>
</comment>
<keyword evidence="2" id="KW-1185">Reference proteome</keyword>
<gene>
    <name evidence="1" type="ORF">PMACD_LOCUS4283</name>
</gene>
<dbReference type="Proteomes" id="UP000663880">
    <property type="component" value="Unassembled WGS sequence"/>
</dbReference>
<evidence type="ECO:0000313" key="1">
    <source>
        <dbReference type="EMBL" id="CAF4815253.1"/>
    </source>
</evidence>
<reference evidence="1" key="1">
    <citation type="submission" date="2021-02" db="EMBL/GenBank/DDBJ databases">
        <authorList>
            <person name="Steward A R."/>
        </authorList>
    </citation>
    <scope>NUCLEOTIDE SEQUENCE</scope>
</reference>
<organism evidence="1 2">
    <name type="scientific">Pieris macdunnoughi</name>
    <dbReference type="NCBI Taxonomy" id="345717"/>
    <lineage>
        <taxon>Eukaryota</taxon>
        <taxon>Metazoa</taxon>
        <taxon>Ecdysozoa</taxon>
        <taxon>Arthropoda</taxon>
        <taxon>Hexapoda</taxon>
        <taxon>Insecta</taxon>
        <taxon>Pterygota</taxon>
        <taxon>Neoptera</taxon>
        <taxon>Endopterygota</taxon>
        <taxon>Lepidoptera</taxon>
        <taxon>Glossata</taxon>
        <taxon>Ditrysia</taxon>
        <taxon>Papilionoidea</taxon>
        <taxon>Pieridae</taxon>
        <taxon>Pierinae</taxon>
        <taxon>Pieris</taxon>
    </lineage>
</organism>
<protein>
    <submittedName>
        <fullName evidence="1">Uncharacterized protein</fullName>
    </submittedName>
</protein>
<dbReference type="EMBL" id="CAJOBZ010000007">
    <property type="protein sequence ID" value="CAF4815253.1"/>
    <property type="molecule type" value="Genomic_DNA"/>
</dbReference>
<dbReference type="AlphaFoldDB" id="A0A821PYR3"/>
<evidence type="ECO:0000313" key="2">
    <source>
        <dbReference type="Proteomes" id="UP000663880"/>
    </source>
</evidence>
<accession>A0A821PYR3</accession>
<proteinExistence type="predicted"/>